<dbReference type="EMBL" id="QRYV01000044">
    <property type="protein sequence ID" value="RGV11064.1"/>
    <property type="molecule type" value="Genomic_DNA"/>
</dbReference>
<protein>
    <submittedName>
        <fullName evidence="1">PD-(D/E)XK motif protein</fullName>
    </submittedName>
</protein>
<dbReference type="Proteomes" id="UP000283369">
    <property type="component" value="Unassembled WGS sequence"/>
</dbReference>
<name>A0A412VQB4_9BACE</name>
<reference evidence="1 2" key="1">
    <citation type="submission" date="2018-08" db="EMBL/GenBank/DDBJ databases">
        <title>A genome reference for cultivated species of the human gut microbiota.</title>
        <authorList>
            <person name="Zou Y."/>
            <person name="Xue W."/>
            <person name="Luo G."/>
        </authorList>
    </citation>
    <scope>NUCLEOTIDE SEQUENCE [LARGE SCALE GENOMIC DNA]</scope>
    <source>
        <strain evidence="1 2">AF14-7</strain>
    </source>
</reference>
<organism evidence="1 2">
    <name type="scientific">Bacteroides xylanisolvens</name>
    <dbReference type="NCBI Taxonomy" id="371601"/>
    <lineage>
        <taxon>Bacteria</taxon>
        <taxon>Pseudomonadati</taxon>
        <taxon>Bacteroidota</taxon>
        <taxon>Bacteroidia</taxon>
        <taxon>Bacteroidales</taxon>
        <taxon>Bacteroidaceae</taxon>
        <taxon>Bacteroides</taxon>
    </lineage>
</organism>
<evidence type="ECO:0000313" key="2">
    <source>
        <dbReference type="Proteomes" id="UP000283369"/>
    </source>
</evidence>
<dbReference type="InterPro" id="IPR025534">
    <property type="entry name" value="DUF4420"/>
</dbReference>
<evidence type="ECO:0000313" key="1">
    <source>
        <dbReference type="EMBL" id="RGV11064.1"/>
    </source>
</evidence>
<accession>A0A412VQB4</accession>
<proteinExistence type="predicted"/>
<dbReference type="AlphaFoldDB" id="A0A412VQB4"/>
<gene>
    <name evidence="1" type="ORF">DWW25_17415</name>
</gene>
<sequence>MNNILEIWENIEQSNEIGLLKRLYTNGSELFIYAIFQIPERHCGIALSFNEHTHIDISSFSNLRDLQIVLMHDKSFPCNKLLIIKLLHYQSREIFAVMCENMIQSVLSLHSEKQIAKTIINQLEKWQALFEKLKGEGLTSSEQQGLYGELHFLQKIIIRQNAIAALNAWVGTDKEIRDFQYNDWAIEVKTTSGNNHQKVTISNERQLDETLLRNLFLFHLSVEVAKKNGESLNSKIDAIRKMLQDNISAQNLFNNKLLEAGYFDRHKYLYEEKCYQIRNENYYKIDGDFPRIKEQEIRNGIGDIKYSIILSQCMDYLISENTVFDKISIL</sequence>
<comment type="caution">
    <text evidence="1">The sequence shown here is derived from an EMBL/GenBank/DDBJ whole genome shotgun (WGS) entry which is preliminary data.</text>
</comment>
<dbReference type="Pfam" id="PF14390">
    <property type="entry name" value="DUF4420"/>
    <property type="match status" value="1"/>
</dbReference>
<dbReference type="RefSeq" id="WP_008645011.1">
    <property type="nucleotide sequence ID" value="NZ_CP103098.1"/>
</dbReference>